<dbReference type="Proteomes" id="UP000026962">
    <property type="component" value="Chromosome 12"/>
</dbReference>
<reference evidence="1" key="1">
    <citation type="submission" date="2015-04" db="UniProtKB">
        <authorList>
            <consortium name="EnsemblPlants"/>
        </authorList>
    </citation>
    <scope>IDENTIFICATION</scope>
</reference>
<sequence length="239" mass="27406">MKKGFNDATDKVDATAMYEAGLKIVDRSTAKREALWSVFDNITEVEQILRAKEAKEGQHREKELWGQICQLRRDVEEVRERGKREAAGWKKLVDKAEATWDEPGLRNRKRSCRRLGGLRKRRLNLLLLRRHTTLRNLQADVDIQYQHFQRELDTAKGLREELVKLLEPTLKLLFPSRCEGKDPVQLTAELVPEGPTVGCQPFESVVNLNASHALMVVKSHYPQVDLDAMEEGYAADCSE</sequence>
<organism evidence="1">
    <name type="scientific">Oryza punctata</name>
    <name type="common">Red rice</name>
    <dbReference type="NCBI Taxonomy" id="4537"/>
    <lineage>
        <taxon>Eukaryota</taxon>
        <taxon>Viridiplantae</taxon>
        <taxon>Streptophyta</taxon>
        <taxon>Embryophyta</taxon>
        <taxon>Tracheophyta</taxon>
        <taxon>Spermatophyta</taxon>
        <taxon>Magnoliopsida</taxon>
        <taxon>Liliopsida</taxon>
        <taxon>Poales</taxon>
        <taxon>Poaceae</taxon>
        <taxon>BOP clade</taxon>
        <taxon>Oryzoideae</taxon>
        <taxon>Oryzeae</taxon>
        <taxon>Oryzinae</taxon>
        <taxon>Oryza</taxon>
    </lineage>
</organism>
<proteinExistence type="predicted"/>
<reference evidence="1" key="2">
    <citation type="submission" date="2018-05" db="EMBL/GenBank/DDBJ databases">
        <title>OpunRS2 (Oryza punctata Reference Sequence Version 2).</title>
        <authorList>
            <person name="Zhang J."/>
            <person name="Kudrna D."/>
            <person name="Lee S."/>
            <person name="Talag J."/>
            <person name="Welchert J."/>
            <person name="Wing R.A."/>
        </authorList>
    </citation>
    <scope>NUCLEOTIDE SEQUENCE [LARGE SCALE GENOMIC DNA]</scope>
</reference>
<accession>A0A0E0MLS5</accession>
<evidence type="ECO:0000313" key="1">
    <source>
        <dbReference type="EnsemblPlants" id="OPUNC12G08860.1"/>
    </source>
</evidence>
<dbReference type="HOGENOM" id="CLU_075675_0_0_1"/>
<dbReference type="AlphaFoldDB" id="A0A0E0MLS5"/>
<dbReference type="Gramene" id="OPUNC12G08860.1">
    <property type="protein sequence ID" value="OPUNC12G08860.1"/>
    <property type="gene ID" value="OPUNC12G08860"/>
</dbReference>
<keyword evidence="2" id="KW-1185">Reference proteome</keyword>
<evidence type="ECO:0000313" key="2">
    <source>
        <dbReference type="Proteomes" id="UP000026962"/>
    </source>
</evidence>
<protein>
    <submittedName>
        <fullName evidence="1">Uncharacterized protein</fullName>
    </submittedName>
</protein>
<name>A0A0E0MLS5_ORYPU</name>
<dbReference type="EnsemblPlants" id="OPUNC12G08860.1">
    <property type="protein sequence ID" value="OPUNC12G08860.1"/>
    <property type="gene ID" value="OPUNC12G08860"/>
</dbReference>